<dbReference type="InterPro" id="IPR045076">
    <property type="entry name" value="MutS"/>
</dbReference>
<dbReference type="FunFam" id="3.30.420.110:FF:000002">
    <property type="entry name" value="DNA mismatch repair protein"/>
    <property type="match status" value="1"/>
</dbReference>
<proteinExistence type="inferred from homology"/>
<dbReference type="InterPro" id="IPR016151">
    <property type="entry name" value="DNA_mismatch_repair_MutS_N"/>
</dbReference>
<evidence type="ECO:0000256" key="8">
    <source>
        <dbReference type="ARBA" id="ARBA00023125"/>
    </source>
</evidence>
<dbReference type="Pfam" id="PF05192">
    <property type="entry name" value="MutS_III"/>
    <property type="match status" value="1"/>
</dbReference>
<dbReference type="Proteomes" id="UP000007963">
    <property type="component" value="Unassembled WGS sequence"/>
</dbReference>
<dbReference type="RefSeq" id="XP_001213686.1">
    <property type="nucleotide sequence ID" value="XM_001213686.1"/>
</dbReference>
<dbReference type="Gene3D" id="3.30.420.110">
    <property type="entry name" value="MutS, connector domain"/>
    <property type="match status" value="1"/>
</dbReference>
<dbReference type="GO" id="GO:0043111">
    <property type="term" value="P:replication fork arrest"/>
    <property type="evidence" value="ECO:0007669"/>
    <property type="project" value="EnsemblFungi"/>
</dbReference>
<name>Q0CP76_ASPTN</name>
<dbReference type="CDD" id="cd03285">
    <property type="entry name" value="ABC_MSH2_euk"/>
    <property type="match status" value="1"/>
</dbReference>
<evidence type="ECO:0000313" key="18">
    <source>
        <dbReference type="Proteomes" id="UP000007963"/>
    </source>
</evidence>
<evidence type="ECO:0000256" key="13">
    <source>
        <dbReference type="ARBA" id="ARBA00064337"/>
    </source>
</evidence>
<dbReference type="GeneID" id="4319918"/>
<evidence type="ECO:0000256" key="14">
    <source>
        <dbReference type="RuleBase" id="RU003756"/>
    </source>
</evidence>
<gene>
    <name evidence="17" type="ORF">ATEG_04508</name>
</gene>
<dbReference type="GO" id="GO:0032301">
    <property type="term" value="C:MutSalpha complex"/>
    <property type="evidence" value="ECO:0007669"/>
    <property type="project" value="EnsemblFungi"/>
</dbReference>
<dbReference type="GO" id="GO:0006311">
    <property type="term" value="P:meiotic gene conversion"/>
    <property type="evidence" value="ECO:0007669"/>
    <property type="project" value="EnsemblFungi"/>
</dbReference>
<dbReference type="GO" id="GO:0036297">
    <property type="term" value="P:interstrand cross-link repair"/>
    <property type="evidence" value="ECO:0007669"/>
    <property type="project" value="EnsemblFungi"/>
</dbReference>
<dbReference type="GO" id="GO:0000400">
    <property type="term" value="F:four-way junction DNA binding"/>
    <property type="evidence" value="ECO:0007669"/>
    <property type="project" value="EnsemblFungi"/>
</dbReference>
<dbReference type="OrthoDB" id="295033at2759"/>
<evidence type="ECO:0000256" key="12">
    <source>
        <dbReference type="ARBA" id="ARBA00025902"/>
    </source>
</evidence>
<dbReference type="InterPro" id="IPR007861">
    <property type="entry name" value="DNA_mismatch_repair_MutS_clamp"/>
</dbReference>
<dbReference type="GO" id="GO:0030466">
    <property type="term" value="P:silent mating-type cassette heterochromatin formation"/>
    <property type="evidence" value="ECO:0007669"/>
    <property type="project" value="EnsemblFungi"/>
</dbReference>
<comment type="subunit">
    <text evidence="13">Heterodimer of msh2 and msh6.</text>
</comment>
<dbReference type="InterPro" id="IPR027417">
    <property type="entry name" value="P-loop_NTPase"/>
</dbReference>
<dbReference type="eggNOG" id="KOG0219">
    <property type="taxonomic scope" value="Eukaryota"/>
</dbReference>
<organism evidence="17 18">
    <name type="scientific">Aspergillus terreus (strain NIH 2624 / FGSC A1156)</name>
    <dbReference type="NCBI Taxonomy" id="341663"/>
    <lineage>
        <taxon>Eukaryota</taxon>
        <taxon>Fungi</taxon>
        <taxon>Dikarya</taxon>
        <taxon>Ascomycota</taxon>
        <taxon>Pezizomycotina</taxon>
        <taxon>Eurotiomycetes</taxon>
        <taxon>Eurotiomycetidae</taxon>
        <taxon>Eurotiales</taxon>
        <taxon>Aspergillaceae</taxon>
        <taxon>Aspergillus</taxon>
        <taxon>Aspergillus subgen. Circumdati</taxon>
    </lineage>
</organism>
<dbReference type="OMA" id="NCKRDES"/>
<comment type="subcellular location">
    <subcellularLocation>
        <location evidence="1">Nucleus</location>
    </subcellularLocation>
</comment>
<keyword evidence="10" id="KW-0539">Nucleus</keyword>
<comment type="subunit">
    <text evidence="12">Heterodimer consisting of MSH2-MSH3 (MutS beta). Forms a ternary complex with MutL alpha (MLH1-PMS1).</text>
</comment>
<dbReference type="EMBL" id="CH476599">
    <property type="protein sequence ID" value="EAU34955.1"/>
    <property type="molecule type" value="Genomic_DNA"/>
</dbReference>
<dbReference type="SMART" id="SM00533">
    <property type="entry name" value="MUTSd"/>
    <property type="match status" value="1"/>
</dbReference>
<dbReference type="GO" id="GO:0000404">
    <property type="term" value="F:heteroduplex DNA loop binding"/>
    <property type="evidence" value="ECO:0007669"/>
    <property type="project" value="EnsemblFungi"/>
</dbReference>
<dbReference type="VEuPathDB" id="FungiDB:ATEG_04508"/>
<evidence type="ECO:0000256" key="1">
    <source>
        <dbReference type="ARBA" id="ARBA00004123"/>
    </source>
</evidence>
<dbReference type="InterPro" id="IPR032054">
    <property type="entry name" value="Cdt1_C"/>
</dbReference>
<dbReference type="FunFam" id="1.10.1420.10:FF:000015">
    <property type="entry name" value="DNA mismatch repair protein Msh2"/>
    <property type="match status" value="1"/>
</dbReference>
<dbReference type="GO" id="GO:0000735">
    <property type="term" value="P:removal of nonhomologous ends"/>
    <property type="evidence" value="ECO:0007669"/>
    <property type="project" value="EnsemblFungi"/>
</dbReference>
<dbReference type="GO" id="GO:0000228">
    <property type="term" value="C:nuclear chromosome"/>
    <property type="evidence" value="ECO:0007669"/>
    <property type="project" value="EnsemblFungi"/>
</dbReference>
<dbReference type="GO" id="GO:0140664">
    <property type="term" value="F:ATP-dependent DNA damage sensor activity"/>
    <property type="evidence" value="ECO:0007669"/>
    <property type="project" value="InterPro"/>
</dbReference>
<dbReference type="FunFam" id="1.10.1420.10:FF:000017">
    <property type="entry name" value="DNA mismatch repair protein Msh2"/>
    <property type="match status" value="1"/>
</dbReference>
<dbReference type="Pfam" id="PF01624">
    <property type="entry name" value="MutS_I"/>
    <property type="match status" value="1"/>
</dbReference>
<dbReference type="PROSITE" id="PS00486">
    <property type="entry name" value="DNA_MISMATCH_REPAIR_2"/>
    <property type="match status" value="1"/>
</dbReference>
<dbReference type="GO" id="GO:0032137">
    <property type="term" value="F:guanine/thymine mispair binding"/>
    <property type="evidence" value="ECO:0007669"/>
    <property type="project" value="EnsemblFungi"/>
</dbReference>
<dbReference type="GO" id="GO:0005524">
    <property type="term" value="F:ATP binding"/>
    <property type="evidence" value="ECO:0007669"/>
    <property type="project" value="UniProtKB-KW"/>
</dbReference>
<evidence type="ECO:0000313" key="17">
    <source>
        <dbReference type="EMBL" id="EAU34955.1"/>
    </source>
</evidence>
<dbReference type="SMART" id="SM00534">
    <property type="entry name" value="MUTSac"/>
    <property type="match status" value="1"/>
</dbReference>
<dbReference type="Pfam" id="PF26121">
    <property type="entry name" value="HTH_CDT1"/>
    <property type="match status" value="1"/>
</dbReference>
<dbReference type="FunFam" id="3.40.1170.10:FF:000003">
    <property type="entry name" value="DNA mismatch repair protein"/>
    <property type="match status" value="1"/>
</dbReference>
<dbReference type="GO" id="GO:0032302">
    <property type="term" value="C:MutSbeta complex"/>
    <property type="evidence" value="ECO:0007669"/>
    <property type="project" value="EnsemblFungi"/>
</dbReference>
<accession>Q0CP76</accession>
<dbReference type="InterPro" id="IPR036678">
    <property type="entry name" value="MutS_con_dom_sf"/>
</dbReference>
<keyword evidence="8 14" id="KW-0238">DNA-binding</keyword>
<sequence length="1349" mass="149742">MPRTSPRTPLARGQPGIQSFARATKPGAPALGAAADRKKPGTGLAPSPSKKRKLNELENVDCSTRGKGDTAAADAPGCLTPSKSLRISDLSLSTPRSGHYVSLARSRTLAAGDRPVAASSPSKRAARSVPRRTAPVLLARPSAVNDVLGLHSAFLKALTIHAAHQGSSTPADMREFLYSVERLWKKRKVVVKDIQRLLWIRDQCHADVGPAYRLANYGLGRVCLEKLVREGRKDRVNETESQEKFEETIDLLWEKALDAAGGDEDQVDFVNTLGVAPVHESLTPFTAFRKGQQRLQDLKGGVIKMKTERLRAGPQAATPEKTPEATTARRTGLLDRIRDKALRQSKLPPPPTKEMLLHRAAVQHVEEVAGVLSLLKPAGYVGTGIKALVATRRTPFRMEMIVQNVQDSLRTPISEKEVEVDDEVGFIRFYRSLASDSSDDTIRVFDRGDWYSAHGAEAEFIARTVYKTTSVLRNLGRSETGGLPSVTLSVTVFRNFLREALFRLNKRIEIWGNVGTGRGHWKLVKQASPGNLQDVEDELGSVGGLTMESAPIILAVKISAKASEARSVGVCFADASVRELGVSEFLDNDVYSNFESLVIQLGVKECLVQMDTNRKDVELGKIRAIADTCGIAISERPVADFGIKDIEQDLTRLLRAEHSAATLPQTELKLAMGSAAALIKYLGVMSDPTNFGQYQLYQHDLSQFMKLDASALRALNLMPGPRDGSRSMSLFGLLNHCKTPVGSRLLAQWLKQPLMDLGEIEKRQQLVEAFVENTELRQTMQEEHLRSIPDLYRLAKRFQRKQANLEDVVRVYQVAIRLPGFVASLENVMDEQYQTPLETEYTSKLRSHSDSLAKLEEMVETTVDLDALENHEFIIKPEFDESLRIIRKKLDKLRHDMNVEHRRVSRDLGQEVDKKLFLENHRVHGWCFRLTRNEAGCIRNAKEYQECSTQKNGVYFTTSTMQTLRREHDQLSSNYNRTQTGLVHEVVNVAASYCPVLEQLAGVLAHLDVIVSFAHASVHAPSSYVRPKIHPRGTGNTVLKEARHPCMEMQDDISFITNDVSLIRDESSFLIITGPNMGGKSTYIRQIGVIALMAQTGCFVPCSEAELTIFDCILARVGASDSQLKGVSTFMAEMLETSNILKSATSESLIIIDELGRGTSTYDGFGLAWAISEHIVTEIRCFGLFATHFHELTALADRYPKSVKNLHVVAFIGDGTSGDNEENKSKQNHVTLLYRVEPGICDQSFGIHVAELVRFPDKVVNMARQKAEELEDFTSADQTEQQSAMAVDGCSQEEVEEGSALLKAMLLKWKNEISGKQLTVEEKRQIMRDLVKADEKLQGNKVFQGIKAL</sequence>
<dbReference type="InterPro" id="IPR036187">
    <property type="entry name" value="DNA_mismatch_repair_MutS_sf"/>
</dbReference>
<comment type="similarity">
    <text evidence="2 14">Belongs to the DNA mismatch repair MutS family.</text>
</comment>
<comment type="function">
    <text evidence="11">Component of the post-replicative DNA mismatch repair system (MMR). Heterodimerizes with MSH2 to form MutS beta, which binds to DNA mismatches thereby initiating DNA repair. MSH3 provides substrate-binding and substrate specificity to the complex. When bound, the MutS beta heterodimer bends the DNA helix and shields approximately 20 base pairs. Acts mainly to repair insertion-deletion loops (IDLs) from 2 to 13 nucleotides in size, but can also repair base-base and single insertion-deletion mismatches that occur during replication. After mismatch binding, forms a ternary complex with the MutL alpha heterodimer, which is thought to be responsible for directing the downstream MMR events, including strand discrimination, excision, and resynthesis. ATP binding and hydrolysis play a pivotal role in mismatch repair functions.</text>
</comment>
<dbReference type="GO" id="GO:0032138">
    <property type="term" value="F:single base insertion or deletion binding"/>
    <property type="evidence" value="ECO:0007669"/>
    <property type="project" value="EnsemblFungi"/>
</dbReference>
<evidence type="ECO:0000256" key="5">
    <source>
        <dbReference type="ARBA" id="ARBA00022741"/>
    </source>
</evidence>
<dbReference type="STRING" id="341663.Q0CP76"/>
<dbReference type="Pfam" id="PF05188">
    <property type="entry name" value="MutS_II"/>
    <property type="match status" value="1"/>
</dbReference>
<keyword evidence="6 14" id="KW-0227">DNA damage</keyword>
<dbReference type="HOGENOM" id="CLU_002472_10_0_1"/>
<dbReference type="SUPFAM" id="SSF52540">
    <property type="entry name" value="P-loop containing nucleoside triphosphate hydrolases"/>
    <property type="match status" value="1"/>
</dbReference>
<evidence type="ECO:0000259" key="16">
    <source>
        <dbReference type="PROSITE" id="PS00486"/>
    </source>
</evidence>
<evidence type="ECO:0000256" key="3">
    <source>
        <dbReference type="ARBA" id="ARBA00019000"/>
    </source>
</evidence>
<dbReference type="Gene3D" id="1.10.1420.10">
    <property type="match status" value="2"/>
</dbReference>
<dbReference type="InterPro" id="IPR000432">
    <property type="entry name" value="DNA_mismatch_repair_MutS_C"/>
</dbReference>
<dbReference type="Gene3D" id="3.40.50.300">
    <property type="entry name" value="P-loop containing nucleotide triphosphate hydrolases"/>
    <property type="match status" value="1"/>
</dbReference>
<evidence type="ECO:0000256" key="4">
    <source>
        <dbReference type="ARBA" id="ARBA00022151"/>
    </source>
</evidence>
<feature type="region of interest" description="Disordered" evidence="15">
    <location>
        <begin position="1"/>
        <end position="56"/>
    </location>
</feature>
<feature type="domain" description="DNA mismatch repair proteins mutS family" evidence="16">
    <location>
        <begin position="1148"/>
        <end position="1164"/>
    </location>
</feature>
<dbReference type="GO" id="GO:0006312">
    <property type="term" value="P:mitotic recombination"/>
    <property type="evidence" value="ECO:0007669"/>
    <property type="project" value="EnsemblFungi"/>
</dbReference>
<dbReference type="InterPro" id="IPR007860">
    <property type="entry name" value="DNA_mmatch_repair_MutS_con_dom"/>
</dbReference>
<dbReference type="GO" id="GO:0016887">
    <property type="term" value="F:ATP hydrolysis activity"/>
    <property type="evidence" value="ECO:0007669"/>
    <property type="project" value="EnsemblFungi"/>
</dbReference>
<dbReference type="GO" id="GO:0000403">
    <property type="term" value="F:Y-form DNA binding"/>
    <property type="evidence" value="ECO:0007669"/>
    <property type="project" value="EnsemblFungi"/>
</dbReference>
<dbReference type="GO" id="GO:0000710">
    <property type="term" value="P:meiotic mismatch repair"/>
    <property type="evidence" value="ECO:0007669"/>
    <property type="project" value="EnsemblFungi"/>
</dbReference>
<dbReference type="PANTHER" id="PTHR11361:SF35">
    <property type="entry name" value="DNA MISMATCH REPAIR PROTEIN MSH2"/>
    <property type="match status" value="1"/>
</dbReference>
<dbReference type="GO" id="GO:0000406">
    <property type="term" value="F:double-strand/single-strand DNA junction binding"/>
    <property type="evidence" value="ECO:0007669"/>
    <property type="project" value="EnsemblFungi"/>
</dbReference>
<evidence type="ECO:0000256" key="15">
    <source>
        <dbReference type="SAM" id="MobiDB-lite"/>
    </source>
</evidence>
<evidence type="ECO:0000256" key="6">
    <source>
        <dbReference type="ARBA" id="ARBA00022763"/>
    </source>
</evidence>
<keyword evidence="7" id="KW-0067">ATP-binding</keyword>
<reference evidence="18" key="1">
    <citation type="submission" date="2005-09" db="EMBL/GenBank/DDBJ databases">
        <title>Annotation of the Aspergillus terreus NIH2624 genome.</title>
        <authorList>
            <person name="Birren B.W."/>
            <person name="Lander E.S."/>
            <person name="Galagan J.E."/>
            <person name="Nusbaum C."/>
            <person name="Devon K."/>
            <person name="Henn M."/>
            <person name="Ma L.-J."/>
            <person name="Jaffe D.B."/>
            <person name="Butler J."/>
            <person name="Alvarez P."/>
            <person name="Gnerre S."/>
            <person name="Grabherr M."/>
            <person name="Kleber M."/>
            <person name="Mauceli E.W."/>
            <person name="Brockman W."/>
            <person name="Rounsley S."/>
            <person name="Young S.K."/>
            <person name="LaButti K."/>
            <person name="Pushparaj V."/>
            <person name="DeCaprio D."/>
            <person name="Crawford M."/>
            <person name="Koehrsen M."/>
            <person name="Engels R."/>
            <person name="Montgomery P."/>
            <person name="Pearson M."/>
            <person name="Howarth C."/>
            <person name="Larson L."/>
            <person name="Luoma S."/>
            <person name="White J."/>
            <person name="Alvarado L."/>
            <person name="Kodira C.D."/>
            <person name="Zeng Q."/>
            <person name="Oleary S."/>
            <person name="Yandava C."/>
            <person name="Denning D.W."/>
            <person name="Nierman W.C."/>
            <person name="Milne T."/>
            <person name="Madden K."/>
        </authorList>
    </citation>
    <scope>NUCLEOTIDE SEQUENCE [LARGE SCALE GENOMIC DNA]</scope>
    <source>
        <strain evidence="18">NIH 2624 / FGSC A1156</strain>
    </source>
</reference>
<protein>
    <recommendedName>
        <fullName evidence="3">DNA mismatch repair protein MSH3</fullName>
    </recommendedName>
    <alternativeName>
        <fullName evidence="4">DNA mismatch repair protein msh3</fullName>
    </alternativeName>
</protein>
<evidence type="ECO:0000256" key="11">
    <source>
        <dbReference type="ARBA" id="ARBA00025373"/>
    </source>
</evidence>
<dbReference type="FunFam" id="3.40.50.300:FF:000523">
    <property type="entry name" value="DNA mismatch repair protein"/>
    <property type="match status" value="1"/>
</dbReference>
<evidence type="ECO:0000256" key="9">
    <source>
        <dbReference type="ARBA" id="ARBA00023204"/>
    </source>
</evidence>
<dbReference type="PANTHER" id="PTHR11361">
    <property type="entry name" value="DNA MISMATCH REPAIR PROTEIN MUTS FAMILY MEMBER"/>
    <property type="match status" value="1"/>
</dbReference>
<dbReference type="Pfam" id="PF16679">
    <property type="entry name" value="CDT1_C"/>
    <property type="match status" value="1"/>
</dbReference>
<dbReference type="InterPro" id="IPR007695">
    <property type="entry name" value="DNA_mismatch_repair_MutS-lik_N"/>
</dbReference>
<evidence type="ECO:0000256" key="10">
    <source>
        <dbReference type="ARBA" id="ARBA00023242"/>
    </source>
</evidence>
<dbReference type="Pfam" id="PF00488">
    <property type="entry name" value="MutS_V"/>
    <property type="match status" value="1"/>
</dbReference>
<keyword evidence="5 14" id="KW-0547">Nucleotide-binding</keyword>
<evidence type="ECO:0000256" key="2">
    <source>
        <dbReference type="ARBA" id="ARBA00006271"/>
    </source>
</evidence>
<dbReference type="InterPro" id="IPR032642">
    <property type="entry name" value="Msh2_ATP-bd"/>
</dbReference>
<dbReference type="SUPFAM" id="SSF48334">
    <property type="entry name" value="DNA repair protein MutS, domain III"/>
    <property type="match status" value="1"/>
</dbReference>
<dbReference type="InterPro" id="IPR007696">
    <property type="entry name" value="DNA_mismatch_repair_MutS_core"/>
</dbReference>
<dbReference type="Pfam" id="PF05190">
    <property type="entry name" value="MutS_IV"/>
    <property type="match status" value="1"/>
</dbReference>
<evidence type="ECO:0000256" key="7">
    <source>
        <dbReference type="ARBA" id="ARBA00022840"/>
    </source>
</evidence>
<keyword evidence="9 14" id="KW-0234">DNA repair</keyword>
<dbReference type="Gene3D" id="3.40.1170.10">
    <property type="entry name" value="DNA repair protein MutS, domain I"/>
    <property type="match status" value="1"/>
</dbReference>